<gene>
    <name evidence="3" type="ORF">INT45_003336</name>
</gene>
<dbReference type="PANTHER" id="PTHR39477:SF1">
    <property type="entry name" value="BETA-FLANKING PROTEIN"/>
    <property type="match status" value="1"/>
</dbReference>
<evidence type="ECO:0000259" key="2">
    <source>
        <dbReference type="Pfam" id="PF24845"/>
    </source>
</evidence>
<dbReference type="Proteomes" id="UP000646827">
    <property type="component" value="Unassembled WGS sequence"/>
</dbReference>
<organism evidence="3 4">
    <name type="scientific">Circinella minor</name>
    <dbReference type="NCBI Taxonomy" id="1195481"/>
    <lineage>
        <taxon>Eukaryota</taxon>
        <taxon>Fungi</taxon>
        <taxon>Fungi incertae sedis</taxon>
        <taxon>Mucoromycota</taxon>
        <taxon>Mucoromycotina</taxon>
        <taxon>Mucoromycetes</taxon>
        <taxon>Mucorales</taxon>
        <taxon>Lichtheimiaceae</taxon>
        <taxon>Circinella</taxon>
    </lineage>
</organism>
<dbReference type="Pfam" id="PF24845">
    <property type="entry name" value="DUF7721"/>
    <property type="match status" value="1"/>
</dbReference>
<evidence type="ECO:0000256" key="1">
    <source>
        <dbReference type="SAM" id="MobiDB-lite"/>
    </source>
</evidence>
<dbReference type="InterPro" id="IPR056138">
    <property type="entry name" value="DUF7721"/>
</dbReference>
<dbReference type="AlphaFoldDB" id="A0A8H7VKK7"/>
<dbReference type="OrthoDB" id="2290255at2759"/>
<evidence type="ECO:0000313" key="4">
    <source>
        <dbReference type="Proteomes" id="UP000646827"/>
    </source>
</evidence>
<dbReference type="EMBL" id="JAEPRB010000019">
    <property type="protein sequence ID" value="KAG2226191.1"/>
    <property type="molecule type" value="Genomic_DNA"/>
</dbReference>
<evidence type="ECO:0000313" key="3">
    <source>
        <dbReference type="EMBL" id="KAG2226191.1"/>
    </source>
</evidence>
<accession>A0A8H7VKK7</accession>
<name>A0A8H7VKK7_9FUNG</name>
<dbReference type="PANTHER" id="PTHR39477">
    <property type="entry name" value="CHROMOSOME 8, WHOLE GENOME SHOTGUN SEQUENCE"/>
    <property type="match status" value="1"/>
</dbReference>
<comment type="caution">
    <text evidence="3">The sequence shown here is derived from an EMBL/GenBank/DDBJ whole genome shotgun (WGS) entry which is preliminary data.</text>
</comment>
<protein>
    <recommendedName>
        <fullName evidence="2">DUF7721 domain-containing protein</fullName>
    </recommendedName>
</protein>
<feature type="region of interest" description="Disordered" evidence="1">
    <location>
        <begin position="172"/>
        <end position="224"/>
    </location>
</feature>
<sequence>MFQQAAQLLGSANVGQATNIAQQHFGGSGGEDKGLLSNILSSVMKDNNTTSADQNDVNFAAQSFNKIYNQNQQSSSVNDLGSAAAMQAFKLFSGGSGGGGGASSGGGGGSSDQVTGLAMGEAMKLFNSSNNAGAPKNDILKTAIMWAIKLFMTKQQGASNPAFGALMSFVGGGSNSTGQQPQQQQPLQQQPSQQQPSQQQQQQQQQSSNSTASNIASSIFNKFM</sequence>
<reference evidence="3 4" key="1">
    <citation type="submission" date="2020-12" db="EMBL/GenBank/DDBJ databases">
        <title>Metabolic potential, ecology and presence of endohyphal bacteria is reflected in genomic diversity of Mucoromycotina.</title>
        <authorList>
            <person name="Muszewska A."/>
            <person name="Okrasinska A."/>
            <person name="Steczkiewicz K."/>
            <person name="Drgas O."/>
            <person name="Orlowska M."/>
            <person name="Perlinska-Lenart U."/>
            <person name="Aleksandrzak-Piekarczyk T."/>
            <person name="Szatraj K."/>
            <person name="Zielenkiewicz U."/>
            <person name="Pilsyk S."/>
            <person name="Malc E."/>
            <person name="Mieczkowski P."/>
            <person name="Kruszewska J.S."/>
            <person name="Biernat P."/>
            <person name="Pawlowska J."/>
        </authorList>
    </citation>
    <scope>NUCLEOTIDE SEQUENCE [LARGE SCALE GENOMIC DNA]</scope>
    <source>
        <strain evidence="3 4">CBS 142.35</strain>
    </source>
</reference>
<keyword evidence="4" id="KW-1185">Reference proteome</keyword>
<feature type="domain" description="DUF7721" evidence="2">
    <location>
        <begin position="15"/>
        <end position="96"/>
    </location>
</feature>
<feature type="compositionally biased region" description="Polar residues" evidence="1">
    <location>
        <begin position="209"/>
        <end position="224"/>
    </location>
</feature>
<feature type="compositionally biased region" description="Low complexity" evidence="1">
    <location>
        <begin position="179"/>
        <end position="208"/>
    </location>
</feature>
<proteinExistence type="predicted"/>